<evidence type="ECO:0000313" key="2">
    <source>
        <dbReference type="EMBL" id="MCA6064537.1"/>
    </source>
</evidence>
<dbReference type="InterPro" id="IPR035897">
    <property type="entry name" value="Toll_tir_struct_dom_sf"/>
</dbReference>
<dbReference type="InterPro" id="IPR015032">
    <property type="entry name" value="ThsB__TIR-like_domain"/>
</dbReference>
<protein>
    <submittedName>
        <fullName evidence="2">TIR domain-containing protein</fullName>
    </submittedName>
</protein>
<dbReference type="RefSeq" id="WP_225675609.1">
    <property type="nucleotide sequence ID" value="NZ_JAEDAH010000088.1"/>
</dbReference>
<proteinExistence type="predicted"/>
<accession>A0ABS7ZRY3</accession>
<name>A0ABS7ZRY3_9GAMM</name>
<reference evidence="2 3" key="1">
    <citation type="submission" date="2020-12" db="EMBL/GenBank/DDBJ databases">
        <title>Novel Thalassolituus-related marine hydrocarbonoclastic bacteria mediated algae-derived hydrocarbons mineralization in twilight zone of the northern South China Sea.</title>
        <authorList>
            <person name="Dong C."/>
        </authorList>
    </citation>
    <scope>NUCLEOTIDE SEQUENCE [LARGE SCALE GENOMIC DNA]</scope>
    <source>
        <strain evidence="2 3">IMCC1826</strain>
    </source>
</reference>
<dbReference type="Gene3D" id="3.40.50.10140">
    <property type="entry name" value="Toll/interleukin-1 receptor homology (TIR) domain"/>
    <property type="match status" value="1"/>
</dbReference>
<comment type="caution">
    <text evidence="2">The sequence shown here is derived from an EMBL/GenBank/DDBJ whole genome shotgun (WGS) entry which is preliminary data.</text>
</comment>
<evidence type="ECO:0000259" key="1">
    <source>
        <dbReference type="Pfam" id="PF08937"/>
    </source>
</evidence>
<dbReference type="EMBL" id="JAEDAH010000088">
    <property type="protein sequence ID" value="MCA6064537.1"/>
    <property type="molecule type" value="Genomic_DNA"/>
</dbReference>
<organism evidence="2 3">
    <name type="scientific">Thalassolituus marinus</name>
    <dbReference type="NCBI Taxonomy" id="671053"/>
    <lineage>
        <taxon>Bacteria</taxon>
        <taxon>Pseudomonadati</taxon>
        <taxon>Pseudomonadota</taxon>
        <taxon>Gammaproteobacteria</taxon>
        <taxon>Oceanospirillales</taxon>
        <taxon>Oceanospirillaceae</taxon>
        <taxon>Thalassolituus</taxon>
    </lineage>
</organism>
<gene>
    <name evidence="2" type="ORF">I9W95_13055</name>
</gene>
<dbReference type="Pfam" id="PF08937">
    <property type="entry name" value="ThsB_TIR"/>
    <property type="match status" value="1"/>
</dbReference>
<keyword evidence="3" id="KW-1185">Reference proteome</keyword>
<feature type="domain" description="Thoeris protein ThsB TIR-like" evidence="1">
    <location>
        <begin position="5"/>
        <end position="113"/>
    </location>
</feature>
<dbReference type="SUPFAM" id="SSF52200">
    <property type="entry name" value="Toll/Interleukin receptor TIR domain"/>
    <property type="match status" value="1"/>
</dbReference>
<dbReference type="Proteomes" id="UP000714380">
    <property type="component" value="Unassembled WGS sequence"/>
</dbReference>
<evidence type="ECO:0000313" key="3">
    <source>
        <dbReference type="Proteomes" id="UP000714380"/>
    </source>
</evidence>
<sequence length="140" mass="16335">MKKVFISYKHDDDRYVNDVRSIRSNSNHPLSFNDRSLEEAILNEYGDINRRSPADAASLPVQDKIQLLLQDSDKLVVLIGDNTHSSLWVQWEMDTFRKFRGERNILMMRLPYSNGGVPSGYNSHDIRSWSLQYLSDWINT</sequence>